<protein>
    <recommendedName>
        <fullName evidence="3">MalT-like TPR region domain-containing protein</fullName>
    </recommendedName>
</protein>
<dbReference type="RefSeq" id="WP_090774517.1">
    <property type="nucleotide sequence ID" value="NZ_FMYM01000001.1"/>
</dbReference>
<evidence type="ECO:0008006" key="3">
    <source>
        <dbReference type="Google" id="ProtNLM"/>
    </source>
</evidence>
<dbReference type="AlphaFoldDB" id="A0A1G6GP19"/>
<evidence type="ECO:0000313" key="1">
    <source>
        <dbReference type="EMBL" id="SDB83603.1"/>
    </source>
</evidence>
<dbReference type="Pfam" id="PF22871">
    <property type="entry name" value="AimR"/>
    <property type="match status" value="1"/>
</dbReference>
<dbReference type="Proteomes" id="UP000242662">
    <property type="component" value="Unassembled WGS sequence"/>
</dbReference>
<evidence type="ECO:0000313" key="2">
    <source>
        <dbReference type="Proteomes" id="UP000242662"/>
    </source>
</evidence>
<dbReference type="NCBIfam" id="NF038310">
    <property type="entry name" value="lysogeny_AimR"/>
    <property type="match status" value="1"/>
</dbReference>
<proteinExistence type="predicted"/>
<sequence length="386" mass="44234">MAIKYPLLFSVDTIRRITIETEKRLARMYLVDDKEWTLPLMRQLASNETHMFDFEQVIYAVKKVAKSRMIELMNEYTLSLQHIPYIKVSFEYAVLFGQKGVLRQLLKHYQDNENLIEWVTTYRLLLRVAERELSYDQVIEEARRLSTYVKEPILMIRLKLLAADAYDKLGKTKETASLLEGVIEELYAVEAGYMKSVLASRALLLVGNYFLYGKGDAEKAENNYLAVVTTDATPDTVKVGAYHGLLLVMMCKGDRAQCAYYFGEAIQLAKETGKHVYQECLEREYYPFVRNILGETFSAEGVCPEERAHQYIVRGEHEKALHLIDELEIAGKGDSILTWYKGKATGNKELLLSALAAFEEEHYAFLVSLIRQELDRLSANSGGEVQ</sequence>
<accession>A0A1G6GP19</accession>
<name>A0A1G6GP19_9BACI</name>
<gene>
    <name evidence="1" type="ORF">SAMN05421737_101300</name>
</gene>
<dbReference type="STRING" id="1464122.SAMN05421737_101300"/>
<dbReference type="EMBL" id="FMYM01000001">
    <property type="protein sequence ID" value="SDB83603.1"/>
    <property type="molecule type" value="Genomic_DNA"/>
</dbReference>
<organism evidence="1 2">
    <name type="scientific">Shouchella lonarensis</name>
    <dbReference type="NCBI Taxonomy" id="1464122"/>
    <lineage>
        <taxon>Bacteria</taxon>
        <taxon>Bacillati</taxon>
        <taxon>Bacillota</taxon>
        <taxon>Bacilli</taxon>
        <taxon>Bacillales</taxon>
        <taxon>Bacillaceae</taxon>
        <taxon>Shouchella</taxon>
    </lineage>
</organism>
<dbReference type="OrthoDB" id="2783260at2"/>
<dbReference type="InterPro" id="IPR047705">
    <property type="entry name" value="AimR-like"/>
</dbReference>
<reference evidence="2" key="1">
    <citation type="submission" date="2016-09" db="EMBL/GenBank/DDBJ databases">
        <authorList>
            <person name="Varghese N."/>
            <person name="Submissions S."/>
        </authorList>
    </citation>
    <scope>NUCLEOTIDE SEQUENCE [LARGE SCALE GENOMIC DNA]</scope>
    <source>
        <strain evidence="2">25nlg</strain>
    </source>
</reference>
<keyword evidence="2" id="KW-1185">Reference proteome</keyword>